<dbReference type="RefSeq" id="WP_143781600.1">
    <property type="nucleotide sequence ID" value="NZ_CP041616.1"/>
</dbReference>
<dbReference type="AlphaFoldDB" id="A0A516G5Z7"/>
<dbReference type="EMBL" id="CP041616">
    <property type="protein sequence ID" value="QDO86937.1"/>
    <property type="molecule type" value="Genomic_DNA"/>
</dbReference>
<accession>A0A516G5Z7</accession>
<dbReference type="KEGG" id="orz:FNH13_00260"/>
<sequence>METAVVPLHVLDTDVDIVVSGEGATEFAQMVAERWHLAVSEVASAAGEEAGSEEAGPEGTRPGETGQGDTRPGETGKGETRQDEAPEPVTVTVELTASDSGSDTGSTSGERRRLQRLTQQVTRAVIEARTGDLLMLHAGALCHATTGAAVAFVAPGGTGKSTLCSVQGPGRAYLTDETVGIRRDGTIAPYLKPISTRRPDWSGVKDEVAPGGIGLRPPTVSAQLAGIVLLRREDGWVGAPEVTVLDTLTALTEIAPETSGFSSTHRPLTWLAELLEETGGARRVSYATADQLGPLVDSVCGAI</sequence>
<dbReference type="Proteomes" id="UP000315395">
    <property type="component" value="Chromosome"/>
</dbReference>
<organism evidence="2 3">
    <name type="scientific">Ornithinimicrobium ciconiae</name>
    <dbReference type="NCBI Taxonomy" id="2594265"/>
    <lineage>
        <taxon>Bacteria</taxon>
        <taxon>Bacillati</taxon>
        <taxon>Actinomycetota</taxon>
        <taxon>Actinomycetes</taxon>
        <taxon>Micrococcales</taxon>
        <taxon>Ornithinimicrobiaceae</taxon>
        <taxon>Ornithinimicrobium</taxon>
    </lineage>
</organism>
<protein>
    <submittedName>
        <fullName evidence="2">Uncharacterized protein</fullName>
    </submittedName>
</protein>
<proteinExistence type="predicted"/>
<evidence type="ECO:0000313" key="2">
    <source>
        <dbReference type="EMBL" id="QDO86937.1"/>
    </source>
</evidence>
<keyword evidence="3" id="KW-1185">Reference proteome</keyword>
<dbReference type="SUPFAM" id="SSF53795">
    <property type="entry name" value="PEP carboxykinase-like"/>
    <property type="match status" value="1"/>
</dbReference>
<feature type="region of interest" description="Disordered" evidence="1">
    <location>
        <begin position="43"/>
        <end position="117"/>
    </location>
</feature>
<gene>
    <name evidence="2" type="ORF">FNH13_00260</name>
</gene>
<feature type="compositionally biased region" description="Low complexity" evidence="1">
    <location>
        <begin position="98"/>
        <end position="108"/>
    </location>
</feature>
<name>A0A516G5Z7_9MICO</name>
<reference evidence="2 3" key="1">
    <citation type="submission" date="2019-07" db="EMBL/GenBank/DDBJ databases">
        <title>complete genome sequencing of Ornithinimicrobium sp. H23M54.</title>
        <authorList>
            <person name="Bae J.-W."/>
            <person name="Lee S.-Y."/>
        </authorList>
    </citation>
    <scope>NUCLEOTIDE SEQUENCE [LARGE SCALE GENOMIC DNA]</scope>
    <source>
        <strain evidence="2 3">H23M54</strain>
    </source>
</reference>
<feature type="compositionally biased region" description="Basic and acidic residues" evidence="1">
    <location>
        <begin position="71"/>
        <end position="84"/>
    </location>
</feature>
<dbReference type="OrthoDB" id="4793383at2"/>
<evidence type="ECO:0000256" key="1">
    <source>
        <dbReference type="SAM" id="MobiDB-lite"/>
    </source>
</evidence>
<evidence type="ECO:0000313" key="3">
    <source>
        <dbReference type="Proteomes" id="UP000315395"/>
    </source>
</evidence>